<dbReference type="InterPro" id="IPR008978">
    <property type="entry name" value="HSP20-like_chaperone"/>
</dbReference>
<dbReference type="RefSeq" id="WP_072284476.1">
    <property type="nucleotide sequence ID" value="NZ_CP015519.1"/>
</dbReference>
<evidence type="ECO:0000313" key="4">
    <source>
        <dbReference type="EMBL" id="APG28449.1"/>
    </source>
</evidence>
<gene>
    <name evidence="4" type="ORF">A7E78_11675</name>
</gene>
<dbReference type="AlphaFoldDB" id="A0A1L3GR78"/>
<dbReference type="PROSITE" id="PS01031">
    <property type="entry name" value="SHSP"/>
    <property type="match status" value="1"/>
</dbReference>
<feature type="domain" description="SHSP" evidence="3">
    <location>
        <begin position="37"/>
        <end position="149"/>
    </location>
</feature>
<dbReference type="Gene3D" id="2.60.40.790">
    <property type="match status" value="1"/>
</dbReference>
<keyword evidence="5" id="KW-1185">Reference proteome</keyword>
<evidence type="ECO:0000256" key="1">
    <source>
        <dbReference type="PROSITE-ProRule" id="PRU00285"/>
    </source>
</evidence>
<name>A0A1L3GR78_9BACT</name>
<organism evidence="4 5">
    <name type="scientific">Syntrophotalea acetylenivorans</name>
    <dbReference type="NCBI Taxonomy" id="1842532"/>
    <lineage>
        <taxon>Bacteria</taxon>
        <taxon>Pseudomonadati</taxon>
        <taxon>Thermodesulfobacteriota</taxon>
        <taxon>Desulfuromonadia</taxon>
        <taxon>Desulfuromonadales</taxon>
        <taxon>Syntrophotaleaceae</taxon>
        <taxon>Syntrophotalea</taxon>
    </lineage>
</organism>
<dbReference type="InterPro" id="IPR002068">
    <property type="entry name" value="A-crystallin/Hsp20_dom"/>
</dbReference>
<dbReference type="InterPro" id="IPR031107">
    <property type="entry name" value="Small_HSP"/>
</dbReference>
<dbReference type="Proteomes" id="UP000182517">
    <property type="component" value="Chromosome"/>
</dbReference>
<dbReference type="EMBL" id="CP015519">
    <property type="protein sequence ID" value="APG28449.1"/>
    <property type="molecule type" value="Genomic_DNA"/>
</dbReference>
<evidence type="ECO:0000313" key="5">
    <source>
        <dbReference type="Proteomes" id="UP000182517"/>
    </source>
</evidence>
<dbReference type="PANTHER" id="PTHR11527">
    <property type="entry name" value="HEAT-SHOCK PROTEIN 20 FAMILY MEMBER"/>
    <property type="match status" value="1"/>
</dbReference>
<protein>
    <recommendedName>
        <fullName evidence="3">SHSP domain-containing protein</fullName>
    </recommendedName>
</protein>
<reference evidence="4 5" key="1">
    <citation type="journal article" date="2017" name="Genome Announc.">
        <title>Complete Genome Sequences of Two Acetylene-Fermenting Pelobacter acetylenicus Strains.</title>
        <authorList>
            <person name="Sutton J.M."/>
            <person name="Baesman S.M."/>
            <person name="Fierst J.L."/>
            <person name="Poret-Peterson A.T."/>
            <person name="Oremland R.S."/>
            <person name="Dunlap D.S."/>
            <person name="Akob D.M."/>
        </authorList>
    </citation>
    <scope>NUCLEOTIDE SEQUENCE [LARGE SCALE GENOMIC DNA]</scope>
    <source>
        <strain evidence="4 5">SFB93</strain>
    </source>
</reference>
<dbReference type="CDD" id="cd06464">
    <property type="entry name" value="ACD_sHsps-like"/>
    <property type="match status" value="1"/>
</dbReference>
<evidence type="ECO:0000256" key="2">
    <source>
        <dbReference type="RuleBase" id="RU003616"/>
    </source>
</evidence>
<comment type="similarity">
    <text evidence="1 2">Belongs to the small heat shock protein (HSP20) family.</text>
</comment>
<dbReference type="STRING" id="1842532.A7E78_11675"/>
<proteinExistence type="inferred from homology"/>
<dbReference type="SUPFAM" id="SSF49764">
    <property type="entry name" value="HSP20-like chaperones"/>
    <property type="match status" value="1"/>
</dbReference>
<accession>A0A1L3GR78</accession>
<dbReference type="Pfam" id="PF00011">
    <property type="entry name" value="HSP20"/>
    <property type="match status" value="1"/>
</dbReference>
<dbReference type="KEGG" id="pef:A7E78_11675"/>
<evidence type="ECO:0000259" key="3">
    <source>
        <dbReference type="PROSITE" id="PS01031"/>
    </source>
</evidence>
<dbReference type="OrthoDB" id="189458at2"/>
<sequence length="149" mass="17055">MFSKDLFREMELLRREIDDVFRGSAGRRMFDSVFMPGIGQRGYPLINLHNDEDNLYVETLLPGVDPSELEMTVQQNTLTISGERHKAETPEKVVWHRRERGAGKFLRTVELPLDVKTDEVRAEYKDGLLRVTLPKAEAAKPTRVAIEAS</sequence>